<dbReference type="Proteomes" id="UP001337655">
    <property type="component" value="Unassembled WGS sequence"/>
</dbReference>
<accession>A0AAV9PB72</accession>
<comment type="caution">
    <text evidence="2">The sequence shown here is derived from an EMBL/GenBank/DDBJ whole genome shotgun (WGS) entry which is preliminary data.</text>
</comment>
<keyword evidence="3" id="KW-1185">Reference proteome</keyword>
<evidence type="ECO:0000256" key="1">
    <source>
        <dbReference type="SAM" id="SignalP"/>
    </source>
</evidence>
<keyword evidence="1" id="KW-0732">Signal</keyword>
<proteinExistence type="predicted"/>
<name>A0AAV9PB72_9PEZI</name>
<dbReference type="AlphaFoldDB" id="A0AAV9PB72"/>
<protein>
    <submittedName>
        <fullName evidence="2">Uncharacterized protein</fullName>
    </submittedName>
</protein>
<feature type="chain" id="PRO_5044024162" evidence="1">
    <location>
        <begin position="21"/>
        <end position="132"/>
    </location>
</feature>
<dbReference type="RefSeq" id="XP_064658700.1">
    <property type="nucleotide sequence ID" value="XM_064802575.1"/>
</dbReference>
<organism evidence="2 3">
    <name type="scientific">Saxophila tyrrhenica</name>
    <dbReference type="NCBI Taxonomy" id="1690608"/>
    <lineage>
        <taxon>Eukaryota</taxon>
        <taxon>Fungi</taxon>
        <taxon>Dikarya</taxon>
        <taxon>Ascomycota</taxon>
        <taxon>Pezizomycotina</taxon>
        <taxon>Dothideomycetes</taxon>
        <taxon>Dothideomycetidae</taxon>
        <taxon>Mycosphaerellales</taxon>
        <taxon>Extremaceae</taxon>
        <taxon>Saxophila</taxon>
    </lineage>
</organism>
<reference evidence="2 3" key="1">
    <citation type="submission" date="2023-08" db="EMBL/GenBank/DDBJ databases">
        <title>Black Yeasts Isolated from many extreme environments.</title>
        <authorList>
            <person name="Coleine C."/>
            <person name="Stajich J.E."/>
            <person name="Selbmann L."/>
        </authorList>
    </citation>
    <scope>NUCLEOTIDE SEQUENCE [LARGE SCALE GENOMIC DNA]</scope>
    <source>
        <strain evidence="2 3">CCFEE 5935</strain>
    </source>
</reference>
<evidence type="ECO:0000313" key="2">
    <source>
        <dbReference type="EMBL" id="KAK5169354.1"/>
    </source>
</evidence>
<dbReference type="EMBL" id="JAVRRT010000008">
    <property type="protein sequence ID" value="KAK5169354.1"/>
    <property type="molecule type" value="Genomic_DNA"/>
</dbReference>
<feature type="signal peptide" evidence="1">
    <location>
        <begin position="1"/>
        <end position="20"/>
    </location>
</feature>
<evidence type="ECO:0000313" key="3">
    <source>
        <dbReference type="Proteomes" id="UP001337655"/>
    </source>
</evidence>
<gene>
    <name evidence="2" type="ORF">LTR77_005329</name>
</gene>
<sequence>MRFHTILAATAALGASLVSAQIQPEGNRMGTTYPPVCGNACGPIFIRQRNCEDRRAYDSQDECVCDWDGAKSHIPECQACTRFADSNNDNLRALNHYINECDLQRTTVSGSKPTAMPYAAAGAVAMGLMAAL</sequence>
<dbReference type="GeneID" id="89926671"/>